<dbReference type="EMBL" id="JBBNAE010000001">
    <property type="protein sequence ID" value="KAK9153795.1"/>
    <property type="molecule type" value="Genomic_DNA"/>
</dbReference>
<dbReference type="InterPro" id="IPR007700">
    <property type="entry name" value="DUF668"/>
</dbReference>
<evidence type="ECO:0000313" key="4">
    <source>
        <dbReference type="Proteomes" id="UP001417504"/>
    </source>
</evidence>
<dbReference type="PANTHER" id="PTHR31371:SF20">
    <property type="entry name" value="OS12G0146500 PROTEIN"/>
    <property type="match status" value="1"/>
</dbReference>
<dbReference type="Pfam" id="PF11961">
    <property type="entry name" value="DUF3475"/>
    <property type="match status" value="1"/>
</dbReference>
<dbReference type="AlphaFoldDB" id="A0AAP0KM67"/>
<feature type="domain" description="DUF3475" evidence="2">
    <location>
        <begin position="28"/>
        <end position="84"/>
    </location>
</feature>
<organism evidence="3 4">
    <name type="scientific">Stephania japonica</name>
    <dbReference type="NCBI Taxonomy" id="461633"/>
    <lineage>
        <taxon>Eukaryota</taxon>
        <taxon>Viridiplantae</taxon>
        <taxon>Streptophyta</taxon>
        <taxon>Embryophyta</taxon>
        <taxon>Tracheophyta</taxon>
        <taxon>Spermatophyta</taxon>
        <taxon>Magnoliopsida</taxon>
        <taxon>Ranunculales</taxon>
        <taxon>Menispermaceae</taxon>
        <taxon>Menispermoideae</taxon>
        <taxon>Cissampelideae</taxon>
        <taxon>Stephania</taxon>
    </lineage>
</organism>
<keyword evidence="4" id="KW-1185">Reference proteome</keyword>
<feature type="domain" description="DUF668" evidence="1">
    <location>
        <begin position="382"/>
        <end position="472"/>
    </location>
</feature>
<dbReference type="PANTHER" id="PTHR31371">
    <property type="entry name" value="BNAC09G50660D PROTEIN"/>
    <property type="match status" value="1"/>
</dbReference>
<gene>
    <name evidence="3" type="ORF">Sjap_001275</name>
</gene>
<evidence type="ECO:0000313" key="3">
    <source>
        <dbReference type="EMBL" id="KAK9153795.1"/>
    </source>
</evidence>
<protein>
    <submittedName>
        <fullName evidence="3">Uncharacterized protein</fullName>
    </submittedName>
</protein>
<dbReference type="InterPro" id="IPR021864">
    <property type="entry name" value="DUF3475"/>
</dbReference>
<evidence type="ECO:0000259" key="2">
    <source>
        <dbReference type="Pfam" id="PF11961"/>
    </source>
</evidence>
<proteinExistence type="predicted"/>
<sequence length="549" mass="62090">MGTDSWVGNLLKSSGMRHSEGEKSVIGVLTFEVAGLMSKVVHLWQCLGEKQFAKMRAEITNSMGIKMLVSEDDDFLLRLACAEIIGNLRSLATSVARLGKRSTSPVFQQFEHVFGNVVCNCLDLYGLEYRLPKMEKKVKKMSKFTAVCISLYQELEVLAELEQSLRTMRVMNDPSRGKLVEFRQKVVWHRQEVKNLRQCSLWNRTYDYTVRLLARSLCTIYLRIRHVFGIQLMAAVVGIGGCKNKNVDRLPPSPSIPPQMQRTVLPSEIGLATFSSGPLGRTMKRPNRIPSPNEVYSRQWQIHHHMSTHSFKQPASKTKQSSDLFKECVVGGIGSPVPESRTPVSRSYPGSNGVHSEVLYGKSSTKTACFTKRKFLIPSPSTLGAAALALHYAKIVIFVEQLVMSPHLVGRNARDDLYNMLTTSLKVALRSRLKSSAKSSSSSFYDADTVVKQREVLVGILKWLIPLAQNMITWQSDRNFEQQHWFSRTNVLLVRTLYFADQEKTEAIIVELLAGVDYIWRFGKRTTRKSFSRVRQHPNCINGYMNSKG</sequence>
<accession>A0AAP0KM67</accession>
<reference evidence="3 4" key="1">
    <citation type="submission" date="2024-01" db="EMBL/GenBank/DDBJ databases">
        <title>Genome assemblies of Stephania.</title>
        <authorList>
            <person name="Yang L."/>
        </authorList>
    </citation>
    <scope>NUCLEOTIDE SEQUENCE [LARGE SCALE GENOMIC DNA]</scope>
    <source>
        <strain evidence="3">QJT</strain>
        <tissue evidence="3">Leaf</tissue>
    </source>
</reference>
<dbReference type="GO" id="GO:0045927">
    <property type="term" value="P:positive regulation of growth"/>
    <property type="evidence" value="ECO:0007669"/>
    <property type="project" value="InterPro"/>
</dbReference>
<dbReference type="Pfam" id="PF05003">
    <property type="entry name" value="DUF668"/>
    <property type="match status" value="1"/>
</dbReference>
<dbReference type="Proteomes" id="UP001417504">
    <property type="component" value="Unassembled WGS sequence"/>
</dbReference>
<evidence type="ECO:0000259" key="1">
    <source>
        <dbReference type="Pfam" id="PF05003"/>
    </source>
</evidence>
<comment type="caution">
    <text evidence="3">The sequence shown here is derived from an EMBL/GenBank/DDBJ whole genome shotgun (WGS) entry which is preliminary data.</text>
</comment>
<name>A0AAP0KM67_9MAGN</name>